<reference evidence="3" key="1">
    <citation type="submission" date="2025-08" db="UniProtKB">
        <authorList>
            <consortium name="RefSeq"/>
        </authorList>
    </citation>
    <scope>IDENTIFICATION</scope>
</reference>
<dbReference type="RefSeq" id="XP_022094723.1">
    <property type="nucleotide sequence ID" value="XM_022239031.1"/>
</dbReference>
<feature type="compositionally biased region" description="Polar residues" evidence="1">
    <location>
        <begin position="481"/>
        <end position="494"/>
    </location>
</feature>
<dbReference type="PANTHER" id="PTHR16524:SF2">
    <property type="entry name" value="CELL DEATH REGULATOR AVEN"/>
    <property type="match status" value="1"/>
</dbReference>
<feature type="region of interest" description="Disordered" evidence="1">
    <location>
        <begin position="429"/>
        <end position="448"/>
    </location>
</feature>
<evidence type="ECO:0000313" key="3">
    <source>
        <dbReference type="RefSeq" id="XP_022094723.1"/>
    </source>
</evidence>
<gene>
    <name evidence="3" type="primary">LOC110981448</name>
</gene>
<sequence>MKPDQHKKKRSAQYKRKHGQAQKAEAPNRPNSSKSNLSKAASEIPTPSSSSAAIASKSRDAFSTKESVQYGQTESQSHSSSSQRYLSNGFTQDEAEGVRCFSRRKIESNWDRYEPLDDDGDESCNYDGLKGADFKALLSQTGDASSQFRFKDEQLWDEEESDLRQAPEGIPAIDCQGLSQRLMAIPLPIRLNIDCSFFEPSVLESFDALASRHKERFGSTPGKKVWTSVGEDKSSLVPVAGDQVLDTEEFDIVGFEAENDEEVAEETQTKNGQTQSPLDLSVSHWQEDVQQVTLPELDRRLQDVPSLATVHQVPDIALTEDDAVRLKKSEYSDINGESVNNSEKTTIVVNTSGEDPSTPVQSQKMPDLASNQQEIPAHDTKNASQTGSRLPFSSPVPMQKPQASAPQPSAPNASDADDDELNFLLALENPVQTRSKPGITSGQLDEEERVERLLDEDKEKCPRLPDDGDEKFKPALPLVKTESTTCTSRQNGSDSLEDWLDSVLGD</sequence>
<accession>A0A8B7YN76</accession>
<feature type="region of interest" description="Disordered" evidence="1">
    <location>
        <begin position="1"/>
        <end position="90"/>
    </location>
</feature>
<protein>
    <submittedName>
        <fullName evidence="3">Uncharacterized protein LOC110981448</fullName>
    </submittedName>
</protein>
<feature type="region of interest" description="Disordered" evidence="1">
    <location>
        <begin position="335"/>
        <end position="422"/>
    </location>
</feature>
<keyword evidence="2" id="KW-1185">Reference proteome</keyword>
<dbReference type="OrthoDB" id="10072262at2759"/>
<evidence type="ECO:0000256" key="1">
    <source>
        <dbReference type="SAM" id="MobiDB-lite"/>
    </source>
</evidence>
<feature type="compositionally biased region" description="Polar residues" evidence="1">
    <location>
        <begin position="335"/>
        <end position="374"/>
    </location>
</feature>
<evidence type="ECO:0000313" key="2">
    <source>
        <dbReference type="Proteomes" id="UP000694845"/>
    </source>
</evidence>
<dbReference type="AlphaFoldDB" id="A0A8B7YN76"/>
<dbReference type="OMA" id="NWDRYEP"/>
<feature type="compositionally biased region" description="Low complexity" evidence="1">
    <location>
        <begin position="31"/>
        <end position="56"/>
    </location>
</feature>
<feature type="compositionally biased region" description="Basic and acidic residues" evidence="1">
    <location>
        <begin position="455"/>
        <end position="473"/>
    </location>
</feature>
<proteinExistence type="predicted"/>
<dbReference type="Proteomes" id="UP000694845">
    <property type="component" value="Unplaced"/>
</dbReference>
<name>A0A8B7YN76_ACAPL</name>
<dbReference type="PANTHER" id="PTHR16524">
    <property type="entry name" value="CELL DEATH REGULATOR AVEN"/>
    <property type="match status" value="1"/>
</dbReference>
<dbReference type="GeneID" id="110981448"/>
<feature type="compositionally biased region" description="Polar residues" evidence="1">
    <location>
        <begin position="64"/>
        <end position="74"/>
    </location>
</feature>
<dbReference type="KEGG" id="aplc:110981448"/>
<feature type="region of interest" description="Disordered" evidence="1">
    <location>
        <begin position="455"/>
        <end position="506"/>
    </location>
</feature>
<feature type="compositionally biased region" description="Polar residues" evidence="1">
    <location>
        <begin position="430"/>
        <end position="443"/>
    </location>
</feature>
<feature type="compositionally biased region" description="Low complexity" evidence="1">
    <location>
        <begin position="401"/>
        <end position="414"/>
    </location>
</feature>
<dbReference type="InterPro" id="IPR026187">
    <property type="entry name" value="Aven"/>
</dbReference>
<feature type="compositionally biased region" description="Basic residues" evidence="1">
    <location>
        <begin position="1"/>
        <end position="20"/>
    </location>
</feature>
<dbReference type="GO" id="GO:0010972">
    <property type="term" value="P:negative regulation of G2/M transition of mitotic cell cycle"/>
    <property type="evidence" value="ECO:0007669"/>
    <property type="project" value="TreeGrafter"/>
</dbReference>
<organism evidence="2 3">
    <name type="scientific">Acanthaster planci</name>
    <name type="common">Crown-of-thorns starfish</name>
    <dbReference type="NCBI Taxonomy" id="133434"/>
    <lineage>
        <taxon>Eukaryota</taxon>
        <taxon>Metazoa</taxon>
        <taxon>Echinodermata</taxon>
        <taxon>Eleutherozoa</taxon>
        <taxon>Asterozoa</taxon>
        <taxon>Asteroidea</taxon>
        <taxon>Valvatacea</taxon>
        <taxon>Valvatida</taxon>
        <taxon>Acanthasteridae</taxon>
        <taxon>Acanthaster</taxon>
    </lineage>
</organism>